<proteinExistence type="predicted"/>
<evidence type="ECO:0000256" key="1">
    <source>
        <dbReference type="SAM" id="MobiDB-lite"/>
    </source>
</evidence>
<feature type="compositionally biased region" description="Basic and acidic residues" evidence="1">
    <location>
        <begin position="148"/>
        <end position="158"/>
    </location>
</feature>
<dbReference type="Proteomes" id="UP000289323">
    <property type="component" value="Unassembled WGS sequence"/>
</dbReference>
<name>A0A446BLD0_9PEZI</name>
<evidence type="ECO:0000313" key="3">
    <source>
        <dbReference type="Proteomes" id="UP000289323"/>
    </source>
</evidence>
<evidence type="ECO:0000313" key="2">
    <source>
        <dbReference type="EMBL" id="SPQ23301.1"/>
    </source>
</evidence>
<gene>
    <name evidence="2" type="ORF">TT172_LOCUS5720</name>
</gene>
<dbReference type="EMBL" id="OUUZ01000010">
    <property type="protein sequence ID" value="SPQ23301.1"/>
    <property type="molecule type" value="Genomic_DNA"/>
</dbReference>
<reference evidence="2 3" key="1">
    <citation type="submission" date="2018-04" db="EMBL/GenBank/DDBJ databases">
        <authorList>
            <person name="Huttner S."/>
            <person name="Dainat J."/>
        </authorList>
    </citation>
    <scope>NUCLEOTIDE SEQUENCE [LARGE SCALE GENOMIC DNA]</scope>
</reference>
<organism evidence="2 3">
    <name type="scientific">Thermothielavioides terrestris</name>
    <dbReference type="NCBI Taxonomy" id="2587410"/>
    <lineage>
        <taxon>Eukaryota</taxon>
        <taxon>Fungi</taxon>
        <taxon>Dikarya</taxon>
        <taxon>Ascomycota</taxon>
        <taxon>Pezizomycotina</taxon>
        <taxon>Sordariomycetes</taxon>
        <taxon>Sordariomycetidae</taxon>
        <taxon>Sordariales</taxon>
        <taxon>Chaetomiaceae</taxon>
        <taxon>Thermothielavioides</taxon>
    </lineage>
</organism>
<sequence>MCWVKKLRAYRCTHPDCTAIIPSRKVYVKCFKIEEANLPWGSCPSVAYETRVVDTPKAEQAMSHLKCPACARRAREWGTKTTTQLEEWMEDVEADLREEPSRRPALENALGIVRVKKEEEEDEVKVVKEAFKSEAKKNQPAQRFKQGWKKDYKGVGKW</sequence>
<protein>
    <submittedName>
        <fullName evidence="2">6b64ba37-e8f2-459c-bf13-b86bd0d7201b</fullName>
    </submittedName>
</protein>
<dbReference type="AlphaFoldDB" id="A0A446BLD0"/>
<feature type="region of interest" description="Disordered" evidence="1">
    <location>
        <begin position="135"/>
        <end position="158"/>
    </location>
</feature>
<accession>A0A446BLD0</accession>